<dbReference type="HOGENOM" id="CLU_538353_0_0_0"/>
<evidence type="ECO:0000313" key="3">
    <source>
        <dbReference type="Proteomes" id="UP000007113"/>
    </source>
</evidence>
<keyword evidence="3" id="KW-1185">Reference proteome</keyword>
<dbReference type="KEGG" id="gma:AciX8_1698"/>
<protein>
    <submittedName>
        <fullName evidence="2">Uncharacterized protein</fullName>
    </submittedName>
</protein>
<keyword evidence="1" id="KW-0732">Signal</keyword>
<feature type="chain" id="PRO_5003512139" evidence="1">
    <location>
        <begin position="26"/>
        <end position="506"/>
    </location>
</feature>
<dbReference type="STRING" id="682795.AciX8_1698"/>
<evidence type="ECO:0000313" key="2">
    <source>
        <dbReference type="EMBL" id="AEU36037.1"/>
    </source>
</evidence>
<feature type="signal peptide" evidence="1">
    <location>
        <begin position="1"/>
        <end position="25"/>
    </location>
</feature>
<gene>
    <name evidence="2" type="ordered locus">AciX8_1698</name>
</gene>
<dbReference type="EMBL" id="CP003130">
    <property type="protein sequence ID" value="AEU36037.1"/>
    <property type="molecule type" value="Genomic_DNA"/>
</dbReference>
<proteinExistence type="predicted"/>
<evidence type="ECO:0000256" key="1">
    <source>
        <dbReference type="SAM" id="SignalP"/>
    </source>
</evidence>
<dbReference type="eggNOG" id="ENOG502ZRPI">
    <property type="taxonomic scope" value="Bacteria"/>
</dbReference>
<organism evidence="2 3">
    <name type="scientific">Granulicella mallensis (strain ATCC BAA-1857 / DSM 23137 / MP5ACTX8)</name>
    <dbReference type="NCBI Taxonomy" id="682795"/>
    <lineage>
        <taxon>Bacteria</taxon>
        <taxon>Pseudomonadati</taxon>
        <taxon>Acidobacteriota</taxon>
        <taxon>Terriglobia</taxon>
        <taxon>Terriglobales</taxon>
        <taxon>Acidobacteriaceae</taxon>
        <taxon>Granulicella</taxon>
    </lineage>
</organism>
<dbReference type="RefSeq" id="WP_014264916.1">
    <property type="nucleotide sequence ID" value="NC_016631.1"/>
</dbReference>
<accession>G8NPM5</accession>
<dbReference type="OrthoDB" id="10019457at2"/>
<dbReference type="Proteomes" id="UP000007113">
    <property type="component" value="Chromosome"/>
</dbReference>
<sequence length="506" mass="53702" precursor="true">MKTRFPMSLLGAIFCLVSLCPVVHADTSADCNALAQGRSLPVDRMLISSDHLPPSATTNMKSVTVCRMNIFRYSMQVQTQAVINNPPSPPANLFSAVSGSGVSSNIMSVTTASPTSAAELVQPQSGLPASPSSDPVSGFQQQMTNAQNAAEQMANDFAANQIEAGKKVACYSDLANLYPAVLLTQTQEQGLIARLKASDACSVIATAIWDDSKIAAVEAEVSLVIALNGVLATFETTSAYQDYLTAAGTNADARKAAFAAFFTTNAATIAQLEGLINPTNIATYNATVRTGTDWDARAKAALDIGDPWDQTLDLTCRVQWFGKIQSDTVTLPYIDYAQATPTPGVSPAFSFTNACLSSLTVSTGLGISTVRSSTYGFVPQTNYALMPPITTQVIGYATDSRITPFYVGQMNYSYLHPERSIGLHVAGGAGVGTSSSGTTGDFFIGNAFSFFHREIFVTPSVHFTQRQQLLNGYQIGDVMGSLSSVPTINNWKTGFAITITLPVLQQ</sequence>
<reference evidence="2 3" key="1">
    <citation type="submission" date="2011-11" db="EMBL/GenBank/DDBJ databases">
        <title>Complete sequence of Granulicella mallensis MP5ACTX8.</title>
        <authorList>
            <consortium name="US DOE Joint Genome Institute"/>
            <person name="Lucas S."/>
            <person name="Copeland A."/>
            <person name="Lapidus A."/>
            <person name="Cheng J.-F."/>
            <person name="Goodwin L."/>
            <person name="Pitluck S."/>
            <person name="Peters L."/>
            <person name="Lu M."/>
            <person name="Detter J.C."/>
            <person name="Han C."/>
            <person name="Tapia R."/>
            <person name="Land M."/>
            <person name="Hauser L."/>
            <person name="Kyrpides N."/>
            <person name="Ivanova N."/>
            <person name="Mikhailova N."/>
            <person name="Pagani I."/>
            <person name="Rawat S."/>
            <person name="Mannisto M."/>
            <person name="Haggblom M."/>
            <person name="Woyke T."/>
        </authorList>
    </citation>
    <scope>NUCLEOTIDE SEQUENCE [LARGE SCALE GENOMIC DNA]</scope>
    <source>
        <strain evidence="3">ATCC BAA-1857 / DSM 23137 / MP5ACTX8</strain>
    </source>
</reference>
<name>G8NPM5_GRAMM</name>
<dbReference type="AlphaFoldDB" id="G8NPM5"/>